<protein>
    <recommendedName>
        <fullName evidence="2">small monomeric GTPase</fullName>
        <ecNumber evidence="2">3.6.5.2</ecNumber>
    </recommendedName>
</protein>
<dbReference type="InterPro" id="IPR051065">
    <property type="entry name" value="Ras-related_GTPase"/>
</dbReference>
<feature type="domain" description="Alkylated DNA repair protein AlkB homologue 8 N-terminal" evidence="8">
    <location>
        <begin position="895"/>
        <end position="936"/>
    </location>
</feature>
<dbReference type="AlphaFoldDB" id="A0AAD9DPR3"/>
<evidence type="ECO:0000313" key="10">
    <source>
        <dbReference type="Proteomes" id="UP001239994"/>
    </source>
</evidence>
<evidence type="ECO:0000256" key="3">
    <source>
        <dbReference type="ARBA" id="ARBA00022741"/>
    </source>
</evidence>
<evidence type="ECO:0000256" key="1">
    <source>
        <dbReference type="ARBA" id="ARBA00008344"/>
    </source>
</evidence>
<sequence length="944" mass="103072">ASKEAKTQSRLKLDGYYNTADMWQGLRQITDNQGLCAQAQDPCASSHHATEGIMSHVTTDRLNGHSVPLRFHILATYLKSPEVKLAVFGRAGVGKSALEKAPVTHLVVQAPLRILLSLTETLTAEGCQERGARRRRGRRRVIVLPQPLQGNPPCSWELSTPVQQGRVLLGNLGGGALSVVRTQWSTGTGTMVTSFRGPTLRGSYYPYWDYGEYEWSEECQDISLWSNSEVYYLENPIMEVEEALREDSPSVTDTWSADSERDEPPAPKTLPHLGHTSPGAACKPQRDKKEASPVPAPETGKTTGAPPKAYAPKPEKPSPPSSAKGDPPQQMCPSLCLLLFCLCPSPHCAACTDPCRFAQSSGFAIRRAFWGRSPIGCVCEGWGGAVTMPPHMGKEIALQTEAGPLEPIQTLVVRFLTKRFIWEYDPTLESTYRHQANIDDEMVSMEILDTAGQEDQLQREGNMRWGDGFVLVYDITDRGSFEDVAPLRGMLDEVRRPKLAPVVLVGNKADLEHARQVATEEGERLAADMACAFYECSACAEHAGTGGGVAEAFYELCREVWKQGSHTEPQSSESDSVDPYVPACREQTDQEDRCLEMDPAGSYDPYLDDHRGDRDYRETEESSDIGLQSDRGSECEEEAPMEVEEYPHRDLPSHGDAKSSKSKEPPAPKAPPRACHPGASRLTWVASREAPLSDKDTPPPEAKSSRAYAPTMKPRAGKKAAAPEPGQSLLPKLERDISRQASTQPTTGGLVGAPSPFPGLLNVCGVIHVPVPVTVSVPITLNVPVTLFPFVSVPVPVSVCVPVSVIVLVRVLPLANLLALARGGLSGPPMSLFGVGLGVVARVHNLSMNMDKTKEMVVDFRKLWVDHSPLNIDSSVEIFPSSMFPGVKLVQNFTWTLNSSSIAKKTQQQLYILRRLRKAHPSTTILTMIYKGTVESILSSCITA</sequence>
<feature type="region of interest" description="Disordered" evidence="7">
    <location>
        <begin position="587"/>
        <end position="729"/>
    </location>
</feature>
<dbReference type="InterPro" id="IPR027417">
    <property type="entry name" value="P-loop_NTPase"/>
</dbReference>
<reference evidence="9" key="1">
    <citation type="submission" date="2023-03" db="EMBL/GenBank/DDBJ databases">
        <title>Electrophorus voltai genome.</title>
        <authorList>
            <person name="Bian C."/>
        </authorList>
    </citation>
    <scope>NUCLEOTIDE SEQUENCE</scope>
    <source>
        <strain evidence="9">CB-2022</strain>
        <tissue evidence="9">Muscle</tissue>
    </source>
</reference>
<comment type="caution">
    <text evidence="9">The sequence shown here is derived from an EMBL/GenBank/DDBJ whole genome shotgun (WGS) entry which is preliminary data.</text>
</comment>
<feature type="compositionally biased region" description="Acidic residues" evidence="7">
    <location>
        <begin position="635"/>
        <end position="644"/>
    </location>
</feature>
<keyword evidence="4" id="KW-0378">Hydrolase</keyword>
<feature type="region of interest" description="Disordered" evidence="7">
    <location>
        <begin position="244"/>
        <end position="327"/>
    </location>
</feature>
<dbReference type="InterPro" id="IPR005225">
    <property type="entry name" value="Small_GTP-bd"/>
</dbReference>
<dbReference type="GO" id="GO:0008168">
    <property type="term" value="F:methyltransferase activity"/>
    <property type="evidence" value="ECO:0007669"/>
    <property type="project" value="InterPro"/>
</dbReference>
<dbReference type="GO" id="GO:0005525">
    <property type="term" value="F:GTP binding"/>
    <property type="evidence" value="ECO:0007669"/>
    <property type="project" value="UniProtKB-KW"/>
</dbReference>
<dbReference type="SUPFAM" id="SSF52540">
    <property type="entry name" value="P-loop containing nucleoside triphosphate hydrolases"/>
    <property type="match status" value="1"/>
</dbReference>
<evidence type="ECO:0000313" key="9">
    <source>
        <dbReference type="EMBL" id="KAK1789526.1"/>
    </source>
</evidence>
<keyword evidence="3" id="KW-0547">Nucleotide-binding</keyword>
<dbReference type="Pfam" id="PF00071">
    <property type="entry name" value="Ras"/>
    <property type="match status" value="1"/>
</dbReference>
<keyword evidence="5" id="KW-0342">GTP-binding</keyword>
<accession>A0AAD9DPR3</accession>
<comment type="catalytic activity">
    <reaction evidence="6">
        <text>GTP + H2O = GDP + phosphate + H(+)</text>
        <dbReference type="Rhea" id="RHEA:19669"/>
        <dbReference type="ChEBI" id="CHEBI:15377"/>
        <dbReference type="ChEBI" id="CHEBI:15378"/>
        <dbReference type="ChEBI" id="CHEBI:37565"/>
        <dbReference type="ChEBI" id="CHEBI:43474"/>
        <dbReference type="ChEBI" id="CHEBI:58189"/>
        <dbReference type="EC" id="3.6.5.2"/>
    </reaction>
</comment>
<dbReference type="GO" id="GO:0003925">
    <property type="term" value="F:G protein activity"/>
    <property type="evidence" value="ECO:0007669"/>
    <property type="project" value="UniProtKB-EC"/>
</dbReference>
<gene>
    <name evidence="9" type="ORF">P4O66_015440</name>
</gene>
<dbReference type="PROSITE" id="PS51421">
    <property type="entry name" value="RAS"/>
    <property type="match status" value="1"/>
</dbReference>
<dbReference type="PROSITE" id="PS51419">
    <property type="entry name" value="RAB"/>
    <property type="match status" value="1"/>
</dbReference>
<dbReference type="SMART" id="SM00175">
    <property type="entry name" value="RAB"/>
    <property type="match status" value="1"/>
</dbReference>
<feature type="compositionally biased region" description="Basic and acidic residues" evidence="7">
    <location>
        <begin position="587"/>
        <end position="596"/>
    </location>
</feature>
<evidence type="ECO:0000256" key="6">
    <source>
        <dbReference type="ARBA" id="ARBA00048098"/>
    </source>
</evidence>
<feature type="non-terminal residue" evidence="9">
    <location>
        <position position="1"/>
    </location>
</feature>
<feature type="compositionally biased region" description="Basic and acidic residues" evidence="7">
    <location>
        <begin position="645"/>
        <end position="666"/>
    </location>
</feature>
<dbReference type="SMART" id="SM00173">
    <property type="entry name" value="RAS"/>
    <property type="match status" value="1"/>
</dbReference>
<dbReference type="Proteomes" id="UP001239994">
    <property type="component" value="Unassembled WGS sequence"/>
</dbReference>
<evidence type="ECO:0000256" key="5">
    <source>
        <dbReference type="ARBA" id="ARBA00023134"/>
    </source>
</evidence>
<dbReference type="InterPro" id="IPR001806">
    <property type="entry name" value="Small_GTPase"/>
</dbReference>
<evidence type="ECO:0000256" key="2">
    <source>
        <dbReference type="ARBA" id="ARBA00011984"/>
    </source>
</evidence>
<dbReference type="NCBIfam" id="TIGR00231">
    <property type="entry name" value="small_GTP"/>
    <property type="match status" value="1"/>
</dbReference>
<dbReference type="GO" id="GO:0016706">
    <property type="term" value="F:2-oxoglutarate-dependent dioxygenase activity"/>
    <property type="evidence" value="ECO:0007669"/>
    <property type="project" value="InterPro"/>
</dbReference>
<dbReference type="EC" id="3.6.5.2" evidence="2"/>
<dbReference type="Pfam" id="PF09004">
    <property type="entry name" value="ALKBH8_N"/>
    <property type="match status" value="1"/>
</dbReference>
<evidence type="ECO:0000256" key="7">
    <source>
        <dbReference type="SAM" id="MobiDB-lite"/>
    </source>
</evidence>
<dbReference type="InterPro" id="IPR015095">
    <property type="entry name" value="AlkB_hom8_N"/>
</dbReference>
<dbReference type="PANTHER" id="PTHR45704">
    <property type="entry name" value="RAS-LIKE FAMILY MEMBER 11"/>
    <property type="match status" value="1"/>
</dbReference>
<dbReference type="EMBL" id="JAROKS010000022">
    <property type="protein sequence ID" value="KAK1789526.1"/>
    <property type="molecule type" value="Genomic_DNA"/>
</dbReference>
<dbReference type="Gene3D" id="3.40.50.300">
    <property type="entry name" value="P-loop containing nucleotide triphosphate hydrolases"/>
    <property type="match status" value="1"/>
</dbReference>
<proteinExistence type="inferred from homology"/>
<feature type="compositionally biased region" description="Basic and acidic residues" evidence="7">
    <location>
        <begin position="607"/>
        <end position="620"/>
    </location>
</feature>
<keyword evidence="10" id="KW-1185">Reference proteome</keyword>
<organism evidence="9 10">
    <name type="scientific">Electrophorus voltai</name>
    <dbReference type="NCBI Taxonomy" id="2609070"/>
    <lineage>
        <taxon>Eukaryota</taxon>
        <taxon>Metazoa</taxon>
        <taxon>Chordata</taxon>
        <taxon>Craniata</taxon>
        <taxon>Vertebrata</taxon>
        <taxon>Euteleostomi</taxon>
        <taxon>Actinopterygii</taxon>
        <taxon>Neopterygii</taxon>
        <taxon>Teleostei</taxon>
        <taxon>Ostariophysi</taxon>
        <taxon>Gymnotiformes</taxon>
        <taxon>Gymnotoidei</taxon>
        <taxon>Gymnotidae</taxon>
        <taxon>Electrophorus</taxon>
    </lineage>
</organism>
<evidence type="ECO:0000256" key="4">
    <source>
        <dbReference type="ARBA" id="ARBA00022801"/>
    </source>
</evidence>
<dbReference type="SMART" id="SM00174">
    <property type="entry name" value="RHO"/>
    <property type="match status" value="1"/>
</dbReference>
<evidence type="ECO:0000259" key="8">
    <source>
        <dbReference type="Pfam" id="PF09004"/>
    </source>
</evidence>
<comment type="similarity">
    <text evidence="1">Belongs to the small GTPase superfamily. Ras family.</text>
</comment>
<name>A0AAD9DPR3_9TELE</name>